<dbReference type="PANTHER" id="PTHR47366:SF1">
    <property type="entry name" value="TWO-ON-TWO HEMOGLOBIN-3"/>
    <property type="match status" value="1"/>
</dbReference>
<keyword evidence="3" id="KW-0349">Heme</keyword>
<dbReference type="GO" id="GO:0020037">
    <property type="term" value="F:heme binding"/>
    <property type="evidence" value="ECO:0007669"/>
    <property type="project" value="InterPro"/>
</dbReference>
<dbReference type="InterPro" id="IPR012292">
    <property type="entry name" value="Globin/Proto"/>
</dbReference>
<dbReference type="EMBL" id="CABR01000056">
    <property type="protein sequence ID" value="CBI09904.1"/>
    <property type="molecule type" value="Genomic_DNA"/>
</dbReference>
<dbReference type="PROSITE" id="PS01213">
    <property type="entry name" value="GLOBIN_FAM_2"/>
    <property type="match status" value="1"/>
</dbReference>
<dbReference type="CDD" id="cd14773">
    <property type="entry name" value="TrHb2_PhHbO-like_O"/>
    <property type="match status" value="1"/>
</dbReference>
<evidence type="ECO:0000256" key="3">
    <source>
        <dbReference type="ARBA" id="ARBA00022617"/>
    </source>
</evidence>
<keyword evidence="4" id="KW-0479">Metal-binding</keyword>
<comment type="caution">
    <text evidence="7">The sequence shown here is derived from an EMBL/GenBank/DDBJ whole genome shotgun (WGS) entry which is preliminary data.</text>
</comment>
<dbReference type="InterPro" id="IPR044203">
    <property type="entry name" value="GlbO/GLB3-like"/>
</dbReference>
<accession>E6QRN2</accession>
<comment type="cofactor">
    <cofactor evidence="1">
        <name>heme</name>
        <dbReference type="ChEBI" id="CHEBI:30413"/>
    </cofactor>
</comment>
<dbReference type="GO" id="GO:0019825">
    <property type="term" value="F:oxygen binding"/>
    <property type="evidence" value="ECO:0007669"/>
    <property type="project" value="InterPro"/>
</dbReference>
<proteinExistence type="inferred from homology"/>
<protein>
    <submittedName>
        <fullName evidence="7">Putative Protozoan/cyanobacterial globin</fullName>
    </submittedName>
</protein>
<evidence type="ECO:0000256" key="1">
    <source>
        <dbReference type="ARBA" id="ARBA00001971"/>
    </source>
</evidence>
<dbReference type="InterPro" id="IPR009050">
    <property type="entry name" value="Globin-like_sf"/>
</dbReference>
<evidence type="ECO:0000256" key="2">
    <source>
        <dbReference type="ARBA" id="ARBA00022448"/>
    </source>
</evidence>
<comment type="similarity">
    <text evidence="6">Belongs to the truncated hemoglobin family. Group II subfamily.</text>
</comment>
<evidence type="ECO:0000313" key="7">
    <source>
        <dbReference type="EMBL" id="CBI09904.1"/>
    </source>
</evidence>
<name>E6QRN2_9ZZZZ</name>
<evidence type="ECO:0000256" key="5">
    <source>
        <dbReference type="ARBA" id="ARBA00023004"/>
    </source>
</evidence>
<keyword evidence="5" id="KW-0408">Iron</keyword>
<gene>
    <name evidence="7" type="ORF">CARN7_0653</name>
</gene>
<dbReference type="GO" id="GO:0046872">
    <property type="term" value="F:metal ion binding"/>
    <property type="evidence" value="ECO:0007669"/>
    <property type="project" value="UniProtKB-KW"/>
</dbReference>
<dbReference type="InterPro" id="IPR019795">
    <property type="entry name" value="Globin_bac-like_CS"/>
</dbReference>
<dbReference type="PANTHER" id="PTHR47366">
    <property type="entry name" value="TWO-ON-TWO HEMOGLOBIN-3"/>
    <property type="match status" value="1"/>
</dbReference>
<dbReference type="InterPro" id="IPR001486">
    <property type="entry name" value="Hemoglobin_trunc"/>
</dbReference>
<dbReference type="SUPFAM" id="SSF46458">
    <property type="entry name" value="Globin-like"/>
    <property type="match status" value="1"/>
</dbReference>
<reference evidence="7" key="1">
    <citation type="submission" date="2009-10" db="EMBL/GenBank/DDBJ databases">
        <title>Diversity of trophic interactions inside an arsenic-rich microbial ecosystem.</title>
        <authorList>
            <person name="Bertin P.N."/>
            <person name="Heinrich-Salmeron A."/>
            <person name="Pelletier E."/>
            <person name="Goulhen-Chollet F."/>
            <person name="Arsene-Ploetze F."/>
            <person name="Gallien S."/>
            <person name="Calteau A."/>
            <person name="Vallenet D."/>
            <person name="Casiot C."/>
            <person name="Chane-Woon-Ming B."/>
            <person name="Giloteaux L."/>
            <person name="Barakat M."/>
            <person name="Bonnefoy V."/>
            <person name="Bruneel O."/>
            <person name="Chandler M."/>
            <person name="Cleiss J."/>
            <person name="Duran R."/>
            <person name="Elbaz-Poulichet F."/>
            <person name="Fonknechten N."/>
            <person name="Lauga B."/>
            <person name="Mornico D."/>
            <person name="Ortet P."/>
            <person name="Schaeffer C."/>
            <person name="Siguier P."/>
            <person name="Alexander Thil Smith A."/>
            <person name="Van Dorsselaer A."/>
            <person name="Weissenbach J."/>
            <person name="Medigue C."/>
            <person name="Le Paslier D."/>
        </authorList>
    </citation>
    <scope>NUCLEOTIDE SEQUENCE</scope>
</reference>
<dbReference type="GO" id="GO:0005344">
    <property type="term" value="F:oxygen carrier activity"/>
    <property type="evidence" value="ECO:0007669"/>
    <property type="project" value="InterPro"/>
</dbReference>
<keyword evidence="2" id="KW-0813">Transport</keyword>
<sequence length="134" mass="15608">MDTHVLPSLITNPHYTQIGGDEGIQQLVDRFYRLMDELPEAQVIRALHPPDLSQPRERLFMFLSGWLGGPQRYAERFGHPKLRQKHLPFSIGEVERDAWMLCMTRAIDEQVADATLRQQLTQSFFKTADFLRNL</sequence>
<dbReference type="Pfam" id="PF01152">
    <property type="entry name" value="Bac_globin"/>
    <property type="match status" value="1"/>
</dbReference>
<dbReference type="AlphaFoldDB" id="E6QRN2"/>
<evidence type="ECO:0000256" key="4">
    <source>
        <dbReference type="ARBA" id="ARBA00022723"/>
    </source>
</evidence>
<dbReference type="Gene3D" id="1.10.490.10">
    <property type="entry name" value="Globins"/>
    <property type="match status" value="1"/>
</dbReference>
<organism evidence="7">
    <name type="scientific">mine drainage metagenome</name>
    <dbReference type="NCBI Taxonomy" id="410659"/>
    <lineage>
        <taxon>unclassified sequences</taxon>
        <taxon>metagenomes</taxon>
        <taxon>ecological metagenomes</taxon>
    </lineage>
</organism>
<evidence type="ECO:0000256" key="6">
    <source>
        <dbReference type="ARBA" id="ARBA00034496"/>
    </source>
</evidence>